<dbReference type="AlphaFoldDB" id="A0A8T0ITF2"/>
<dbReference type="PROSITE" id="PS00704">
    <property type="entry name" value="PROK_CO2_ANHYDRASE_1"/>
    <property type="match status" value="1"/>
</dbReference>
<dbReference type="GO" id="GO:0008270">
    <property type="term" value="F:zinc ion binding"/>
    <property type="evidence" value="ECO:0007669"/>
    <property type="project" value="UniProtKB-UniRule"/>
</dbReference>
<comment type="similarity">
    <text evidence="2 8">Belongs to the beta-class carbonic anhydrase family.</text>
</comment>
<dbReference type="PROSITE" id="PS00705">
    <property type="entry name" value="PROK_CO2_ANHYDRASE_2"/>
    <property type="match status" value="1"/>
</dbReference>
<dbReference type="CDD" id="cd00884">
    <property type="entry name" value="beta_CA_cladeB"/>
    <property type="match status" value="1"/>
</dbReference>
<comment type="caution">
    <text evidence="9">The sequence shown here is derived from an EMBL/GenBank/DDBJ whole genome shotgun (WGS) entry which is preliminary data.</text>
</comment>
<accession>A0A8T0ITF2</accession>
<evidence type="ECO:0000256" key="3">
    <source>
        <dbReference type="ARBA" id="ARBA00012925"/>
    </source>
</evidence>
<dbReference type="SMART" id="SM00947">
    <property type="entry name" value="Pro_CA"/>
    <property type="match status" value="1"/>
</dbReference>
<feature type="binding site" evidence="7">
    <location>
        <position position="145"/>
    </location>
    <ligand>
        <name>Zn(2+)</name>
        <dbReference type="ChEBI" id="CHEBI:29105"/>
    </ligand>
</feature>
<evidence type="ECO:0000256" key="2">
    <source>
        <dbReference type="ARBA" id="ARBA00006217"/>
    </source>
</evidence>
<evidence type="ECO:0000256" key="4">
    <source>
        <dbReference type="ARBA" id="ARBA00022833"/>
    </source>
</evidence>
<comment type="catalytic activity">
    <reaction evidence="6 8">
        <text>hydrogencarbonate + H(+) = CO2 + H2O</text>
        <dbReference type="Rhea" id="RHEA:10748"/>
        <dbReference type="ChEBI" id="CHEBI:15377"/>
        <dbReference type="ChEBI" id="CHEBI:15378"/>
        <dbReference type="ChEBI" id="CHEBI:16526"/>
        <dbReference type="ChEBI" id="CHEBI:17544"/>
        <dbReference type="EC" id="4.2.1.1"/>
    </reaction>
</comment>
<dbReference type="SUPFAM" id="SSF53056">
    <property type="entry name" value="beta-carbonic anhydrase, cab"/>
    <property type="match status" value="1"/>
</dbReference>
<dbReference type="EMBL" id="CM026422">
    <property type="protein sequence ID" value="KAG0586041.1"/>
    <property type="molecule type" value="Genomic_DNA"/>
</dbReference>
<dbReference type="EC" id="4.2.1.1" evidence="3 8"/>
<organism evidence="9 10">
    <name type="scientific">Ceratodon purpureus</name>
    <name type="common">Fire moss</name>
    <name type="synonym">Dicranum purpureum</name>
    <dbReference type="NCBI Taxonomy" id="3225"/>
    <lineage>
        <taxon>Eukaryota</taxon>
        <taxon>Viridiplantae</taxon>
        <taxon>Streptophyta</taxon>
        <taxon>Embryophyta</taxon>
        <taxon>Bryophyta</taxon>
        <taxon>Bryophytina</taxon>
        <taxon>Bryopsida</taxon>
        <taxon>Dicranidae</taxon>
        <taxon>Pseudoditrichales</taxon>
        <taxon>Ditrichaceae</taxon>
        <taxon>Ceratodon</taxon>
    </lineage>
</organism>
<evidence type="ECO:0000256" key="6">
    <source>
        <dbReference type="ARBA" id="ARBA00048348"/>
    </source>
</evidence>
<dbReference type="GO" id="GO:0004089">
    <property type="term" value="F:carbonate dehydratase activity"/>
    <property type="evidence" value="ECO:0007669"/>
    <property type="project" value="UniProtKB-UniRule"/>
</dbReference>
<gene>
    <name evidence="9" type="ORF">KC19_2G059000</name>
</gene>
<dbReference type="Gene3D" id="3.40.1050.10">
    <property type="entry name" value="Carbonic anhydrase"/>
    <property type="match status" value="1"/>
</dbReference>
<dbReference type="PANTHER" id="PTHR11002">
    <property type="entry name" value="CARBONIC ANHYDRASE"/>
    <property type="match status" value="1"/>
</dbReference>
<evidence type="ECO:0000256" key="8">
    <source>
        <dbReference type="RuleBase" id="RU003956"/>
    </source>
</evidence>
<comment type="cofactor">
    <cofactor evidence="7">
        <name>Zn(2+)</name>
        <dbReference type="ChEBI" id="CHEBI:29105"/>
    </cofactor>
    <text evidence="7">Binds 1 zinc ion per subunit.</text>
</comment>
<reference evidence="9" key="1">
    <citation type="submission" date="2020-06" db="EMBL/GenBank/DDBJ databases">
        <title>WGS assembly of Ceratodon purpureus strain R40.</title>
        <authorList>
            <person name="Carey S.B."/>
            <person name="Jenkins J."/>
            <person name="Shu S."/>
            <person name="Lovell J.T."/>
            <person name="Sreedasyam A."/>
            <person name="Maumus F."/>
            <person name="Tiley G.P."/>
            <person name="Fernandez-Pozo N."/>
            <person name="Barry K."/>
            <person name="Chen C."/>
            <person name="Wang M."/>
            <person name="Lipzen A."/>
            <person name="Daum C."/>
            <person name="Saski C.A."/>
            <person name="Payton A.C."/>
            <person name="Mcbreen J.C."/>
            <person name="Conrad R.E."/>
            <person name="Kollar L.M."/>
            <person name="Olsson S."/>
            <person name="Huttunen S."/>
            <person name="Landis J.B."/>
            <person name="Wickett N.J."/>
            <person name="Johnson M.G."/>
            <person name="Rensing S.A."/>
            <person name="Grimwood J."/>
            <person name="Schmutz J."/>
            <person name="Mcdaniel S.F."/>
        </authorList>
    </citation>
    <scope>NUCLEOTIDE SEQUENCE</scope>
    <source>
        <strain evidence="9">R40</strain>
    </source>
</reference>
<keyword evidence="4 7" id="KW-0862">Zinc</keyword>
<sequence length="250" mass="27352">MATIQQKVDAICKSSPEAARKLEEAIAALEKTTLSGDASTDPIARLGKGFQTFKTNVYEKDSALFDKLKTGQWPKYMVIACSDSRVDPATIFGFNAGEAFMVRNVANMVPAWEPSGGYPSVASALEYAVKHLKVEHIVVIGHRLCGGIKALVTTEEGQGSHDFVENWLEIGKAARAATKAVVGSEDVDEQCKFCEKESVNVSLTNLLSYPWVKEKVIGKKLSIHGGFYDFVEGSFQVWDLDVNVGHSRKF</sequence>
<keyword evidence="10" id="KW-1185">Reference proteome</keyword>
<comment type="function">
    <text evidence="1 8">Reversible hydration of carbon dioxide.</text>
</comment>
<feature type="binding site" evidence="7">
    <location>
        <position position="142"/>
    </location>
    <ligand>
        <name>Zn(2+)</name>
        <dbReference type="ChEBI" id="CHEBI:29105"/>
    </ligand>
</feature>
<evidence type="ECO:0000313" key="10">
    <source>
        <dbReference type="Proteomes" id="UP000822688"/>
    </source>
</evidence>
<protein>
    <recommendedName>
        <fullName evidence="3 8">Carbonic anhydrase</fullName>
        <ecNumber evidence="3 8">4.2.1.1</ecNumber>
    </recommendedName>
    <alternativeName>
        <fullName evidence="8">Carbonate dehydratase</fullName>
    </alternativeName>
</protein>
<dbReference type="GO" id="GO:0015976">
    <property type="term" value="P:carbon utilization"/>
    <property type="evidence" value="ECO:0007669"/>
    <property type="project" value="InterPro"/>
</dbReference>
<dbReference type="InterPro" id="IPR001765">
    <property type="entry name" value="Carbonic_anhydrase"/>
</dbReference>
<evidence type="ECO:0000256" key="5">
    <source>
        <dbReference type="ARBA" id="ARBA00023239"/>
    </source>
</evidence>
<evidence type="ECO:0000256" key="1">
    <source>
        <dbReference type="ARBA" id="ARBA00002904"/>
    </source>
</evidence>
<dbReference type="InterPro" id="IPR036874">
    <property type="entry name" value="Carbonic_anhydrase_sf"/>
</dbReference>
<evidence type="ECO:0000256" key="7">
    <source>
        <dbReference type="PIRSR" id="PIRSR601765-1"/>
    </source>
</evidence>
<dbReference type="PANTHER" id="PTHR11002:SF56">
    <property type="entry name" value="BETA CARBONIC ANHYDRASE 2, CHLOROPLASTIC"/>
    <property type="match status" value="1"/>
</dbReference>
<dbReference type="InterPro" id="IPR015892">
    <property type="entry name" value="Carbonic_anhydrase_CS"/>
</dbReference>
<name>A0A8T0ITF2_CERPU</name>
<feature type="binding site" evidence="7">
    <location>
        <position position="81"/>
    </location>
    <ligand>
        <name>Zn(2+)</name>
        <dbReference type="ChEBI" id="CHEBI:29105"/>
    </ligand>
</feature>
<dbReference type="FunFam" id="3.40.1050.10:FF:000003">
    <property type="entry name" value="Carbonic anhydrase"/>
    <property type="match status" value="1"/>
</dbReference>
<dbReference type="Proteomes" id="UP000822688">
    <property type="component" value="Chromosome 2"/>
</dbReference>
<keyword evidence="7" id="KW-0479">Metal-binding</keyword>
<dbReference type="Pfam" id="PF00484">
    <property type="entry name" value="Pro_CA"/>
    <property type="match status" value="1"/>
</dbReference>
<dbReference type="InterPro" id="IPR045066">
    <property type="entry name" value="Beta_CA_cladeB"/>
</dbReference>
<keyword evidence="5 8" id="KW-0456">Lyase</keyword>
<evidence type="ECO:0000313" key="9">
    <source>
        <dbReference type="EMBL" id="KAG0586041.1"/>
    </source>
</evidence>
<feature type="binding site" evidence="7">
    <location>
        <position position="83"/>
    </location>
    <ligand>
        <name>Zn(2+)</name>
        <dbReference type="ChEBI" id="CHEBI:29105"/>
    </ligand>
</feature>
<proteinExistence type="inferred from homology"/>